<evidence type="ECO:0000313" key="1">
    <source>
        <dbReference type="EMBL" id="GBE81464.1"/>
    </source>
</evidence>
<evidence type="ECO:0000313" key="2">
    <source>
        <dbReference type="Proteomes" id="UP000287166"/>
    </source>
</evidence>
<comment type="caution">
    <text evidence="1">The sequence shown here is derived from an EMBL/GenBank/DDBJ whole genome shotgun (WGS) entry which is preliminary data.</text>
</comment>
<dbReference type="OrthoDB" id="3515175at2759"/>
<organism evidence="1 2">
    <name type="scientific">Sparassis crispa</name>
    <dbReference type="NCBI Taxonomy" id="139825"/>
    <lineage>
        <taxon>Eukaryota</taxon>
        <taxon>Fungi</taxon>
        <taxon>Dikarya</taxon>
        <taxon>Basidiomycota</taxon>
        <taxon>Agaricomycotina</taxon>
        <taxon>Agaricomycetes</taxon>
        <taxon>Polyporales</taxon>
        <taxon>Sparassidaceae</taxon>
        <taxon>Sparassis</taxon>
    </lineage>
</organism>
<sequence>MFPGNNCRCFLRIVHGSLTTDEQTRLETPYSPRLWEIHDVRSFVCIMAADGRPAPSENAVRKLEELLCHAPTCGSQLHLMDHDAFNKPMRSNGI</sequence>
<dbReference type="Proteomes" id="UP000287166">
    <property type="component" value="Unassembled WGS sequence"/>
</dbReference>
<dbReference type="RefSeq" id="XP_027612377.1">
    <property type="nucleotide sequence ID" value="XM_027756576.1"/>
</dbReference>
<dbReference type="EMBL" id="BFAD01000003">
    <property type="protein sequence ID" value="GBE81464.1"/>
    <property type="molecule type" value="Genomic_DNA"/>
</dbReference>
<name>A0A401GGY8_9APHY</name>
<gene>
    <name evidence="1" type="ORF">SCP_0311930</name>
</gene>
<dbReference type="GeneID" id="38778381"/>
<dbReference type="AlphaFoldDB" id="A0A401GGY8"/>
<reference evidence="1 2" key="1">
    <citation type="journal article" date="2018" name="Sci. Rep.">
        <title>Genome sequence of the cauliflower mushroom Sparassis crispa (Hanabiratake) and its association with beneficial usage.</title>
        <authorList>
            <person name="Kiyama R."/>
            <person name="Furutani Y."/>
            <person name="Kawaguchi K."/>
            <person name="Nakanishi T."/>
        </authorList>
    </citation>
    <scope>NUCLEOTIDE SEQUENCE [LARGE SCALE GENOMIC DNA]</scope>
</reference>
<accession>A0A401GGY8</accession>
<protein>
    <submittedName>
        <fullName evidence="1">Uncharacterized protein</fullName>
    </submittedName>
</protein>
<proteinExistence type="predicted"/>
<keyword evidence="2" id="KW-1185">Reference proteome</keyword>
<dbReference type="InParanoid" id="A0A401GGY8"/>